<dbReference type="GO" id="GO:0007165">
    <property type="term" value="P:signal transduction"/>
    <property type="evidence" value="ECO:0007669"/>
    <property type="project" value="InterPro"/>
</dbReference>
<feature type="compositionally biased region" description="Polar residues" evidence="4">
    <location>
        <begin position="175"/>
        <end position="204"/>
    </location>
</feature>
<dbReference type="Ensembl" id="ENSSRHT00000019822.1">
    <property type="protein sequence ID" value="ENSSRHP00000019209.1"/>
    <property type="gene ID" value="ENSSRHG00000010359.1"/>
</dbReference>
<accession>A0A673H0F4</accession>
<dbReference type="Gene3D" id="2.20.70.10">
    <property type="match status" value="1"/>
</dbReference>
<dbReference type="FunFam" id="1.10.555.10:FF:000003">
    <property type="entry name" value="Putative rho GTPase-activating protein 12"/>
    <property type="match status" value="1"/>
</dbReference>
<dbReference type="InterPro" id="IPR000198">
    <property type="entry name" value="RhoGAP_dom"/>
</dbReference>
<dbReference type="InterPro" id="IPR011993">
    <property type="entry name" value="PH-like_dom_sf"/>
</dbReference>
<keyword evidence="2" id="KW-0343">GTPase activation</keyword>
<dbReference type="SMART" id="SM00324">
    <property type="entry name" value="RhoGAP"/>
    <property type="match status" value="1"/>
</dbReference>
<dbReference type="SUPFAM" id="SSF48350">
    <property type="entry name" value="GTPase activation domain, GAP"/>
    <property type="match status" value="1"/>
</dbReference>
<sequence>MLSGSWRRGTVISGSRLGSTVVLEAQYDYSYRAVDGHLVSIHEGERFLLLKKTNADWWQVRRIGVGAKVKPIYVPATYVIELPISQFRPSLPSSQSASESFKMIPRGSLTPCMQTHGSVPDKQFCRSMENLSCSSALMDKHRVSAQGRFPTLPLSGSSASPSGHLSVPGVPIAHCQSSSNLPQNPYQNQDPSPSSPTKSCSQWDMSAAARRHTSLSEQGKQQWAEPPKPLPGQRPLQTLQLWDQYCDPGTGRCYYVNTVTEERSWKPPRRARESHAHQNKVSDQSDPGTSDHGPIRDVQSRVNPKSQNPDSWKPGNSRPESSVDLRGAQLQWANNLSSRKNVFKVRTRQKSDFILKENVSNSAQVCETLKYENPLDNVLLYSLRRAGSVEMLDQSGDEDENRGGNKASLPRSTSNLESSEHKRVKSRLKKLILRRPPLQTLQEKGLIKDQVFGCGLELLCEREKSSVPQFVRKCTDAVERRGLETDGIYRVSGNLAVIQKLRFAVNHAFLTHMFSVFPAERLDLDDPQWEDIHVITGALKLFFRELPEPLVPYGFFHDVVETVKLSDYLDKVDRLKLLVLSMPPHNQHTLQHMIQHLRRVMERSDSNRMTTQNIGIVFGPTLMRPENESGNMAINMVYQNQAVELLLSEYQRIFRTEQTGSY</sequence>
<evidence type="ECO:0000256" key="3">
    <source>
        <dbReference type="PROSITE-ProRule" id="PRU00192"/>
    </source>
</evidence>
<dbReference type="Gene3D" id="1.10.555.10">
    <property type="entry name" value="Rho GTPase activation protein"/>
    <property type="match status" value="1"/>
</dbReference>
<feature type="domain" description="SH3" evidence="5">
    <location>
        <begin position="18"/>
        <end position="84"/>
    </location>
</feature>
<proteinExistence type="predicted"/>
<dbReference type="PROSITE" id="PS50238">
    <property type="entry name" value="RHOGAP"/>
    <property type="match status" value="1"/>
</dbReference>
<dbReference type="InterPro" id="IPR050729">
    <property type="entry name" value="Rho-GAP"/>
</dbReference>
<dbReference type="GO" id="GO:0005737">
    <property type="term" value="C:cytoplasm"/>
    <property type="evidence" value="ECO:0007669"/>
    <property type="project" value="TreeGrafter"/>
</dbReference>
<dbReference type="PROSITE" id="PS50002">
    <property type="entry name" value="SH3"/>
    <property type="match status" value="1"/>
</dbReference>
<dbReference type="Pfam" id="PF00620">
    <property type="entry name" value="RhoGAP"/>
    <property type="match status" value="1"/>
</dbReference>
<dbReference type="CDD" id="cd00201">
    <property type="entry name" value="WW"/>
    <property type="match status" value="1"/>
</dbReference>
<feature type="region of interest" description="Disordered" evidence="4">
    <location>
        <begin position="154"/>
        <end position="235"/>
    </location>
</feature>
<dbReference type="InterPro" id="IPR036020">
    <property type="entry name" value="WW_dom_sf"/>
</dbReference>
<dbReference type="Gene3D" id="2.30.30.40">
    <property type="entry name" value="SH3 Domains"/>
    <property type="match status" value="1"/>
</dbReference>
<evidence type="ECO:0000259" key="5">
    <source>
        <dbReference type="PROSITE" id="PS50002"/>
    </source>
</evidence>
<reference evidence="8" key="1">
    <citation type="submission" date="2025-08" db="UniProtKB">
        <authorList>
            <consortium name="Ensembl"/>
        </authorList>
    </citation>
    <scope>IDENTIFICATION</scope>
</reference>
<dbReference type="SUPFAM" id="SSF51045">
    <property type="entry name" value="WW domain"/>
    <property type="match status" value="1"/>
</dbReference>
<dbReference type="InterPro" id="IPR001452">
    <property type="entry name" value="SH3_domain"/>
</dbReference>
<name>A0A673H0F4_9TELE</name>
<keyword evidence="1 3" id="KW-0728">SH3 domain</keyword>
<keyword evidence="9" id="KW-1185">Reference proteome</keyword>
<feature type="compositionally biased region" description="Low complexity" evidence="4">
    <location>
        <begin position="154"/>
        <end position="166"/>
    </location>
</feature>
<dbReference type="InterPro" id="IPR008936">
    <property type="entry name" value="Rho_GTPase_activation_prot"/>
</dbReference>
<feature type="region of interest" description="Disordered" evidence="4">
    <location>
        <begin position="263"/>
        <end position="324"/>
    </location>
</feature>
<dbReference type="InterPro" id="IPR001202">
    <property type="entry name" value="WW_dom"/>
</dbReference>
<evidence type="ECO:0000313" key="8">
    <source>
        <dbReference type="Ensembl" id="ENSSRHP00000019209.1"/>
    </source>
</evidence>
<dbReference type="PANTHER" id="PTHR23176:SF103">
    <property type="entry name" value="RHO GTPASE-ACTIVATING PROTEIN 9"/>
    <property type="match status" value="1"/>
</dbReference>
<feature type="compositionally biased region" description="Polar residues" evidence="4">
    <location>
        <begin position="279"/>
        <end position="288"/>
    </location>
</feature>
<evidence type="ECO:0000259" key="6">
    <source>
        <dbReference type="PROSITE" id="PS50020"/>
    </source>
</evidence>
<organism evidence="8 9">
    <name type="scientific">Sinocyclocheilus rhinocerous</name>
    <dbReference type="NCBI Taxonomy" id="307959"/>
    <lineage>
        <taxon>Eukaryota</taxon>
        <taxon>Metazoa</taxon>
        <taxon>Chordata</taxon>
        <taxon>Craniata</taxon>
        <taxon>Vertebrata</taxon>
        <taxon>Euteleostomi</taxon>
        <taxon>Actinopterygii</taxon>
        <taxon>Neopterygii</taxon>
        <taxon>Teleostei</taxon>
        <taxon>Ostariophysi</taxon>
        <taxon>Cypriniformes</taxon>
        <taxon>Cyprinidae</taxon>
        <taxon>Cyprininae</taxon>
        <taxon>Sinocyclocheilus</taxon>
    </lineage>
</organism>
<dbReference type="InterPro" id="IPR036028">
    <property type="entry name" value="SH3-like_dom_sf"/>
</dbReference>
<dbReference type="PANTHER" id="PTHR23176">
    <property type="entry name" value="RHO/RAC/CDC GTPASE-ACTIVATING PROTEIN"/>
    <property type="match status" value="1"/>
</dbReference>
<protein>
    <submittedName>
        <fullName evidence="8">Rho GTPase activating protein 9</fullName>
    </submittedName>
</protein>
<dbReference type="Pfam" id="PF00018">
    <property type="entry name" value="SH3_1"/>
    <property type="match status" value="1"/>
</dbReference>
<evidence type="ECO:0000256" key="4">
    <source>
        <dbReference type="SAM" id="MobiDB-lite"/>
    </source>
</evidence>
<feature type="compositionally biased region" description="Basic and acidic residues" evidence="4">
    <location>
        <begin position="263"/>
        <end position="276"/>
    </location>
</feature>
<dbReference type="CDD" id="cd04403">
    <property type="entry name" value="RhoGAP_ARHGAP27_15_12_9"/>
    <property type="match status" value="1"/>
</dbReference>
<feature type="domain" description="Rho-GAP" evidence="7">
    <location>
        <begin position="454"/>
        <end position="654"/>
    </location>
</feature>
<evidence type="ECO:0000259" key="7">
    <source>
        <dbReference type="PROSITE" id="PS50238"/>
    </source>
</evidence>
<dbReference type="PROSITE" id="PS50020">
    <property type="entry name" value="WW_DOMAIN_2"/>
    <property type="match status" value="1"/>
</dbReference>
<dbReference type="GO" id="GO:0005096">
    <property type="term" value="F:GTPase activator activity"/>
    <property type="evidence" value="ECO:0007669"/>
    <property type="project" value="UniProtKB-KW"/>
</dbReference>
<feature type="compositionally biased region" description="Polar residues" evidence="4">
    <location>
        <begin position="300"/>
        <end position="310"/>
    </location>
</feature>
<feature type="domain" description="WW" evidence="6">
    <location>
        <begin position="242"/>
        <end position="270"/>
    </location>
</feature>
<evidence type="ECO:0000256" key="2">
    <source>
        <dbReference type="ARBA" id="ARBA00022468"/>
    </source>
</evidence>
<dbReference type="SMART" id="SM00326">
    <property type="entry name" value="SH3"/>
    <property type="match status" value="1"/>
</dbReference>
<dbReference type="SUPFAM" id="SSF50044">
    <property type="entry name" value="SH3-domain"/>
    <property type="match status" value="1"/>
</dbReference>
<evidence type="ECO:0000313" key="9">
    <source>
        <dbReference type="Proteomes" id="UP000472270"/>
    </source>
</evidence>
<dbReference type="Proteomes" id="UP000472270">
    <property type="component" value="Unassembled WGS sequence"/>
</dbReference>
<dbReference type="Pfam" id="PF00397">
    <property type="entry name" value="WW"/>
    <property type="match status" value="1"/>
</dbReference>
<reference evidence="8" key="2">
    <citation type="submission" date="2025-09" db="UniProtKB">
        <authorList>
            <consortium name="Ensembl"/>
        </authorList>
    </citation>
    <scope>IDENTIFICATION</scope>
</reference>
<feature type="region of interest" description="Disordered" evidence="4">
    <location>
        <begin position="392"/>
        <end position="423"/>
    </location>
</feature>
<evidence type="ECO:0000256" key="1">
    <source>
        <dbReference type="ARBA" id="ARBA00022443"/>
    </source>
</evidence>
<dbReference type="Gene3D" id="2.30.29.30">
    <property type="entry name" value="Pleckstrin-homology domain (PH domain)/Phosphotyrosine-binding domain (PTB)"/>
    <property type="match status" value="1"/>
</dbReference>
<dbReference type="AlphaFoldDB" id="A0A673H0F4"/>